<evidence type="ECO:0000256" key="2">
    <source>
        <dbReference type="ARBA" id="ARBA00004496"/>
    </source>
</evidence>
<feature type="domain" description="PCI" evidence="9">
    <location>
        <begin position="202"/>
        <end position="372"/>
    </location>
</feature>
<dbReference type="AlphaFoldDB" id="A0A4S2N2A8"/>
<reference evidence="10 11" key="1">
    <citation type="submission" date="2019-04" db="EMBL/GenBank/DDBJ databases">
        <title>Comparative genomics and transcriptomics to analyze fruiting body development in filamentous ascomycetes.</title>
        <authorList>
            <consortium name="DOE Joint Genome Institute"/>
            <person name="Lutkenhaus R."/>
            <person name="Traeger S."/>
            <person name="Breuer J."/>
            <person name="Kuo A."/>
            <person name="Lipzen A."/>
            <person name="Pangilinan J."/>
            <person name="Dilworth D."/>
            <person name="Sandor L."/>
            <person name="Poggeler S."/>
            <person name="Barry K."/>
            <person name="Grigoriev I.V."/>
            <person name="Nowrousian M."/>
        </authorList>
    </citation>
    <scope>NUCLEOTIDE SEQUENCE [LARGE SCALE GENOMIC DNA]</scope>
    <source>
        <strain evidence="10 11">CBS 389.68</strain>
    </source>
</reference>
<keyword evidence="7" id="KW-0736">Signalosome</keyword>
<evidence type="ECO:0000256" key="4">
    <source>
        <dbReference type="ARBA" id="ARBA00011098"/>
    </source>
</evidence>
<dbReference type="OrthoDB" id="295656at2759"/>
<dbReference type="InterPro" id="IPR040134">
    <property type="entry name" value="PSMD12/CSN4"/>
</dbReference>
<keyword evidence="8" id="KW-0539">Nucleus</keyword>
<dbReference type="InterPro" id="IPR036390">
    <property type="entry name" value="WH_DNA-bd_sf"/>
</dbReference>
<dbReference type="STRING" id="341454.A0A4S2N2A8"/>
<evidence type="ECO:0000256" key="6">
    <source>
        <dbReference type="ARBA" id="ARBA00022490"/>
    </source>
</evidence>
<dbReference type="InterPro" id="IPR000717">
    <property type="entry name" value="PCI_dom"/>
</dbReference>
<dbReference type="InParanoid" id="A0A4S2N2A8"/>
<evidence type="ECO:0000256" key="5">
    <source>
        <dbReference type="ARBA" id="ARBA00014881"/>
    </source>
</evidence>
<dbReference type="SUPFAM" id="SSF46785">
    <property type="entry name" value="Winged helix' DNA-binding domain"/>
    <property type="match status" value="1"/>
</dbReference>
<evidence type="ECO:0000313" key="11">
    <source>
        <dbReference type="Proteomes" id="UP000298138"/>
    </source>
</evidence>
<dbReference type="InterPro" id="IPR036388">
    <property type="entry name" value="WH-like_DNA-bd_sf"/>
</dbReference>
<dbReference type="InterPro" id="IPR054559">
    <property type="entry name" value="PSMD12-CSN4-like_N"/>
</dbReference>
<dbReference type="Proteomes" id="UP000298138">
    <property type="component" value="Unassembled WGS sequence"/>
</dbReference>
<evidence type="ECO:0000256" key="7">
    <source>
        <dbReference type="ARBA" id="ARBA00022790"/>
    </source>
</evidence>
<gene>
    <name evidence="10" type="ORF">EX30DRAFT_370313</name>
</gene>
<dbReference type="Gene3D" id="1.10.10.10">
    <property type="entry name" value="Winged helix-like DNA-binding domain superfamily/Winged helix DNA-binding domain"/>
    <property type="match status" value="1"/>
</dbReference>
<evidence type="ECO:0000256" key="1">
    <source>
        <dbReference type="ARBA" id="ARBA00004123"/>
    </source>
</evidence>
<dbReference type="EMBL" id="ML220114">
    <property type="protein sequence ID" value="TGZ83298.1"/>
    <property type="molecule type" value="Genomic_DNA"/>
</dbReference>
<dbReference type="Pfam" id="PF22241">
    <property type="entry name" value="PSMD12-CSN4_N"/>
    <property type="match status" value="1"/>
</dbReference>
<dbReference type="PANTHER" id="PTHR10855:SF2">
    <property type="entry name" value="COP9 SIGNALOSOME COMPLEX SUBUNIT 4"/>
    <property type="match status" value="1"/>
</dbReference>
<proteinExistence type="inferred from homology"/>
<comment type="subcellular location">
    <subcellularLocation>
        <location evidence="2">Cytoplasm</location>
    </subcellularLocation>
    <subcellularLocation>
        <location evidence="1">Nucleus</location>
    </subcellularLocation>
</comment>
<evidence type="ECO:0000256" key="8">
    <source>
        <dbReference type="ARBA" id="ARBA00023242"/>
    </source>
</evidence>
<comment type="subunit">
    <text evidence="4">Component of the COP9 signalosome (CSN) complex.</text>
</comment>
<protein>
    <recommendedName>
        <fullName evidence="5">COP9 signalosome complex subunit 4</fullName>
    </recommendedName>
</protein>
<dbReference type="SMART" id="SM00088">
    <property type="entry name" value="PINT"/>
    <property type="match status" value="1"/>
</dbReference>
<comment type="similarity">
    <text evidence="3">Belongs to the CSN4 family.</text>
</comment>
<dbReference type="GO" id="GO:0008180">
    <property type="term" value="C:COP9 signalosome"/>
    <property type="evidence" value="ECO:0007669"/>
    <property type="project" value="UniProtKB-KW"/>
</dbReference>
<evidence type="ECO:0000256" key="3">
    <source>
        <dbReference type="ARBA" id="ARBA00010417"/>
    </source>
</evidence>
<evidence type="ECO:0000313" key="10">
    <source>
        <dbReference type="EMBL" id="TGZ83298.1"/>
    </source>
</evidence>
<keyword evidence="11" id="KW-1185">Reference proteome</keyword>
<evidence type="ECO:0000259" key="9">
    <source>
        <dbReference type="PROSITE" id="PS50250"/>
    </source>
</evidence>
<sequence>MASPQPVFRAQLASLETSSASQADRVEAFTSFLAQTISSTPPEQLSTNLNAFIDTILSDSVNIVTSRPVLSEFVSAVSKITDAEIKKSVYRNTLEKLRPKAVSFEEQDCNIREALADIYENEDDNGEAAKVLEGIQLHPHQRQITDEFRIKVYIRIMQNLLAEDDETGAGNYLNRTNLIIHETQDATLQLQFQMCQARILDSQRQFLNACTKYHQLSFSPLVDDAERMLCLSAAMTCAILAPAGPLRSRSLATLYKDDRSPQLPQDYSLLEKMYLDRLLSQKEVDEFAARLRPHQLARGEDGTTVLSKAVIEHNLLAASKLYNNIGAKELGELLGLSAEKAEEYAARMIEQKRLSGTIDQIDGLIYFDSTTSTGGAAAEKVVSRQLRRWDEKVGALAQAVENVTSLIQNAYPEYVSASLTA</sequence>
<dbReference type="PANTHER" id="PTHR10855">
    <property type="entry name" value="26S PROTEASOME NON-ATPASE REGULATORY SUBUNIT 12/COP9 SIGNALOSOME COMPLEX SUBUNIT 4"/>
    <property type="match status" value="1"/>
</dbReference>
<name>A0A4S2N2A8_9PEZI</name>
<organism evidence="10 11">
    <name type="scientific">Ascodesmis nigricans</name>
    <dbReference type="NCBI Taxonomy" id="341454"/>
    <lineage>
        <taxon>Eukaryota</taxon>
        <taxon>Fungi</taxon>
        <taxon>Dikarya</taxon>
        <taxon>Ascomycota</taxon>
        <taxon>Pezizomycotina</taxon>
        <taxon>Pezizomycetes</taxon>
        <taxon>Pezizales</taxon>
        <taxon>Ascodesmidaceae</taxon>
        <taxon>Ascodesmis</taxon>
    </lineage>
</organism>
<accession>A0A4S2N2A8</accession>
<keyword evidence="6" id="KW-0963">Cytoplasm</keyword>
<dbReference type="Pfam" id="PF01399">
    <property type="entry name" value="PCI"/>
    <property type="match status" value="1"/>
</dbReference>
<dbReference type="FunFam" id="1.10.10.10:FF:000190">
    <property type="entry name" value="COP9 signalosome complex subunit 4"/>
    <property type="match status" value="1"/>
</dbReference>
<dbReference type="PROSITE" id="PS50250">
    <property type="entry name" value="PCI"/>
    <property type="match status" value="1"/>
</dbReference>
<dbReference type="GO" id="GO:0005829">
    <property type="term" value="C:cytosol"/>
    <property type="evidence" value="ECO:0007669"/>
    <property type="project" value="TreeGrafter"/>
</dbReference>